<evidence type="ECO:0000313" key="1">
    <source>
        <dbReference type="EMBL" id="QMW22696.1"/>
    </source>
</evidence>
<keyword evidence="2" id="KW-1185">Reference proteome</keyword>
<evidence type="ECO:0000313" key="2">
    <source>
        <dbReference type="Proteomes" id="UP000515292"/>
    </source>
</evidence>
<dbReference type="AlphaFoldDB" id="A0A7G5IH54"/>
<organism evidence="1 2">
    <name type="scientific">Sandaracinobacteroides saxicola</name>
    <dbReference type="NCBI Taxonomy" id="2759707"/>
    <lineage>
        <taxon>Bacteria</taxon>
        <taxon>Pseudomonadati</taxon>
        <taxon>Pseudomonadota</taxon>
        <taxon>Alphaproteobacteria</taxon>
        <taxon>Sphingomonadales</taxon>
        <taxon>Sphingosinicellaceae</taxon>
        <taxon>Sandaracinobacteroides</taxon>
    </lineage>
</organism>
<dbReference type="EMBL" id="CP059851">
    <property type="protein sequence ID" value="QMW22696.1"/>
    <property type="molecule type" value="Genomic_DNA"/>
</dbReference>
<gene>
    <name evidence="1" type="ORF">H3309_15550</name>
</gene>
<dbReference type="RefSeq" id="WP_182295831.1">
    <property type="nucleotide sequence ID" value="NZ_CP059851.1"/>
</dbReference>
<protein>
    <submittedName>
        <fullName evidence="1">Uncharacterized protein</fullName>
    </submittedName>
</protein>
<name>A0A7G5IH54_9SPHN</name>
<reference evidence="1 2" key="1">
    <citation type="submission" date="2020-07" db="EMBL/GenBank/DDBJ databases">
        <title>Complete genome sequence for Sandaracinobacter sp. M6.</title>
        <authorList>
            <person name="Tang Y."/>
            <person name="Liu Q."/>
            <person name="Guo Z."/>
            <person name="Lei P."/>
            <person name="Huang B."/>
        </authorList>
    </citation>
    <scope>NUCLEOTIDE SEQUENCE [LARGE SCALE GENOMIC DNA]</scope>
    <source>
        <strain evidence="1 2">M6</strain>
    </source>
</reference>
<dbReference type="KEGG" id="sand:H3309_15550"/>
<accession>A0A7G5IH54</accession>
<proteinExistence type="predicted"/>
<dbReference type="Proteomes" id="UP000515292">
    <property type="component" value="Chromosome"/>
</dbReference>
<sequence>MTKDGRPSRINDIRLFIGDRSVSSSYLKGQEEAVAYARRIAWLLNGEEFSLGAYPALYVLFTQSLQPGVIRVTDEGGDWWQRYVHVGVTTDFPNITDAFDVATRGIVDSLLAVRPDQVDIIRHADAIVRQHGNDLRFLLKRRELSKLIVEISVNIAAWPTRSHLFMAHIDKATNVYFEADPIPMMFYSEGFDLVGGLRLQDAKNLKEVPSLPPMSKKVNIRR</sequence>